<dbReference type="Gene3D" id="1.25.40.10">
    <property type="entry name" value="Tetratricopeptide repeat domain"/>
    <property type="match status" value="1"/>
</dbReference>
<dbReference type="SMART" id="SM00028">
    <property type="entry name" value="TPR"/>
    <property type="match status" value="5"/>
</dbReference>
<keyword evidence="1" id="KW-0677">Repeat</keyword>
<evidence type="ECO:0000313" key="5">
    <source>
        <dbReference type="Proteomes" id="UP000001876"/>
    </source>
</evidence>
<dbReference type="eggNOG" id="KOG1128">
    <property type="taxonomic scope" value="Eukaryota"/>
</dbReference>
<sequence>MAASPAQPQGGWKKSENVAALTPAALVVALERDLLLSSLSRPCGSARAIVEATVPAKASARSRAAASLVTLVRRGRYLEALRCDAATALITGAGGGDDECDGGDDDDDDAARRYAAVDAAIASEAAAAAAEGVVELAAHRLRVLAVGVAALNAFTQVNVTGPALKDASACPLRAPRGGAAADADATTTRDERWDKFARTALSLDGEDLVGRCFLPQYLYLARALLGNACEERLKALVGDDVDVLSATLPVVRAAATKAATKAAAAGGGAAGRVQLWPESTPAVPPPSTTWWASRASLVHQRLLSGRSPTLRASLLGTHALTLASYAPGNGAAHLAEAKRHAAAVQAENQKNQKNQNQNQKPSTAAASATTNAMLASVALLETALMEHEFGHVDSAAALTKAAGDAIACAHELTGAMGFRTIHQVDAKAQMVLNVACDAVPVYRLQKTDDAMGGLAGGADEYAASDDELDEKFAEEEASNAVAAEAAAIRKEKGDAVAFEAAASSAAMARIATELKGLSADGSQILTKPRILRDGETMKAVQTRRNASEGGAEADDEMAAASEATLPAVAQAILLAAAVTVRKSQADAGTRSWEMAPYHECVQSQMRSRPVLRAAAAVLSSRHERERPRTRERALLLMEDLVRGLDAKAPSAAARMRYAYSVWFPPGARLRKELGDQLVALGMVGAALELFEEIELWDSLIVCLTLLGKKQAAADTIRRRLAQDEDDPKLWCALGDALDDEMHFHKALEVSDGKSARALRSLARRAGVREDWKDAAEYWSRAMRLNPLFPDGWFSAGFALLKAGREDEALVAFVRCTQQDSENGRGWNNVAALNIRKGSFAAAHVALQEATKQAHDSWQTWENLAMCAAKVGRFQQSARALIRVMDLTGGAKLHVATLSTLVERCKEARAGNASWIQTEAAAEEEEEKRARAAQRALGSIAELDDDDDDAMETDTWEGVRAPGADDGGDAGDAAADLLGAFFSDSDDDDDDDGDGAKTKKEAAEAAIARANAAEENAGEVTAREASRLEQAVEDVLKRALGGSSAGERSVKDFSRRISPPRVHRFQSPPSTPFNSASDAFQLHPDVRVKETADLWSLSADLHEAKGDALVAGEARLKRVRALDTSGWRKDQTAFAEFAAASVDMARGVARAFAKNKTGGGGDDAKRQLSQARMHVRGVVKIAEDKHWEEEMPEVVAELRQCAVEVASAEEEAAAAAAAT</sequence>
<feature type="compositionally biased region" description="Low complexity" evidence="3">
    <location>
        <begin position="970"/>
        <end position="979"/>
    </location>
</feature>
<gene>
    <name evidence="4" type="ORF">MICPUCDRAFT_50485</name>
</gene>
<dbReference type="PANTHER" id="PTHR16193">
    <property type="entry name" value="TETRATRICOPEPTIDE REPEAT PROTEIN 27"/>
    <property type="match status" value="1"/>
</dbReference>
<dbReference type="RefSeq" id="XP_003055629.1">
    <property type="nucleotide sequence ID" value="XM_003055583.1"/>
</dbReference>
<dbReference type="PANTHER" id="PTHR16193:SF0">
    <property type="entry name" value="TETRATRICOPEPTIDE REPEAT PROTEIN 27"/>
    <property type="match status" value="1"/>
</dbReference>
<dbReference type="InterPro" id="IPR011990">
    <property type="entry name" value="TPR-like_helical_dom_sf"/>
</dbReference>
<evidence type="ECO:0000256" key="2">
    <source>
        <dbReference type="ARBA" id="ARBA00022803"/>
    </source>
</evidence>
<dbReference type="KEGG" id="mpp:MICPUCDRAFT_50485"/>
<dbReference type="AlphaFoldDB" id="C1MI93"/>
<dbReference type="SUPFAM" id="SSF48452">
    <property type="entry name" value="TPR-like"/>
    <property type="match status" value="2"/>
</dbReference>
<dbReference type="InterPro" id="IPR019734">
    <property type="entry name" value="TPR_rpt"/>
</dbReference>
<evidence type="ECO:0000256" key="1">
    <source>
        <dbReference type="ARBA" id="ARBA00022737"/>
    </source>
</evidence>
<feature type="compositionally biased region" description="Acidic residues" evidence="3">
    <location>
        <begin position="983"/>
        <end position="992"/>
    </location>
</feature>
<accession>C1MI93</accession>
<proteinExistence type="predicted"/>
<reference evidence="4 5" key="1">
    <citation type="journal article" date="2009" name="Science">
        <title>Green evolution and dynamic adaptations revealed by genomes of the marine picoeukaryotes Micromonas.</title>
        <authorList>
            <person name="Worden A.Z."/>
            <person name="Lee J.H."/>
            <person name="Mock T."/>
            <person name="Rouze P."/>
            <person name="Simmons M.P."/>
            <person name="Aerts A.L."/>
            <person name="Allen A.E."/>
            <person name="Cuvelier M.L."/>
            <person name="Derelle E."/>
            <person name="Everett M.V."/>
            <person name="Foulon E."/>
            <person name="Grimwood J."/>
            <person name="Gundlach H."/>
            <person name="Henrissat B."/>
            <person name="Napoli C."/>
            <person name="McDonald S.M."/>
            <person name="Parker M.S."/>
            <person name="Rombauts S."/>
            <person name="Salamov A."/>
            <person name="Von Dassow P."/>
            <person name="Badger J.H."/>
            <person name="Coutinho P.M."/>
            <person name="Demir E."/>
            <person name="Dubchak I."/>
            <person name="Gentemann C."/>
            <person name="Eikrem W."/>
            <person name="Gready J.E."/>
            <person name="John U."/>
            <person name="Lanier W."/>
            <person name="Lindquist E.A."/>
            <person name="Lucas S."/>
            <person name="Mayer K.F."/>
            <person name="Moreau H."/>
            <person name="Not F."/>
            <person name="Otillar R."/>
            <person name="Panaud O."/>
            <person name="Pangilinan J."/>
            <person name="Paulsen I."/>
            <person name="Piegu B."/>
            <person name="Poliakov A."/>
            <person name="Robbens S."/>
            <person name="Schmutz J."/>
            <person name="Toulza E."/>
            <person name="Wyss T."/>
            <person name="Zelensky A."/>
            <person name="Zhou K."/>
            <person name="Armbrust E.V."/>
            <person name="Bhattacharya D."/>
            <person name="Goodenough U.W."/>
            <person name="Van de Peer Y."/>
            <person name="Grigoriev I.V."/>
        </authorList>
    </citation>
    <scope>NUCLEOTIDE SEQUENCE [LARGE SCALE GENOMIC DNA]</scope>
    <source>
        <strain evidence="4 5">CCMP1545</strain>
    </source>
</reference>
<keyword evidence="2" id="KW-0802">TPR repeat</keyword>
<dbReference type="OrthoDB" id="1936594at2759"/>
<feature type="region of interest" description="Disordered" evidence="3">
    <location>
        <begin position="924"/>
        <end position="1001"/>
    </location>
</feature>
<keyword evidence="5" id="KW-1185">Reference proteome</keyword>
<dbReference type="Proteomes" id="UP000001876">
    <property type="component" value="Unassembled WGS sequence"/>
</dbReference>
<dbReference type="OMA" id="GCLARYW"/>
<protein>
    <submittedName>
        <fullName evidence="4">Predicted protein</fullName>
    </submittedName>
</protein>
<feature type="compositionally biased region" description="Low complexity" evidence="3">
    <location>
        <begin position="348"/>
        <end position="367"/>
    </location>
</feature>
<organism evidence="5">
    <name type="scientific">Micromonas pusilla (strain CCMP1545)</name>
    <name type="common">Picoplanktonic green alga</name>
    <dbReference type="NCBI Taxonomy" id="564608"/>
    <lineage>
        <taxon>Eukaryota</taxon>
        <taxon>Viridiplantae</taxon>
        <taxon>Chlorophyta</taxon>
        <taxon>Mamiellophyceae</taxon>
        <taxon>Mamiellales</taxon>
        <taxon>Mamiellaceae</taxon>
        <taxon>Micromonas</taxon>
    </lineage>
</organism>
<evidence type="ECO:0000313" key="4">
    <source>
        <dbReference type="EMBL" id="EEH60881.1"/>
    </source>
</evidence>
<dbReference type="EMBL" id="GG663735">
    <property type="protein sequence ID" value="EEH60881.1"/>
    <property type="molecule type" value="Genomic_DNA"/>
</dbReference>
<dbReference type="InterPro" id="IPR044244">
    <property type="entry name" value="TTC27/Emw1"/>
</dbReference>
<dbReference type="GeneID" id="9680909"/>
<feature type="compositionally biased region" description="Acidic residues" evidence="3">
    <location>
        <begin position="941"/>
        <end position="954"/>
    </location>
</feature>
<name>C1MI93_MICPC</name>
<feature type="region of interest" description="Disordered" evidence="3">
    <location>
        <begin position="345"/>
        <end position="367"/>
    </location>
</feature>
<evidence type="ECO:0000256" key="3">
    <source>
        <dbReference type="SAM" id="MobiDB-lite"/>
    </source>
</evidence>
<dbReference type="STRING" id="564608.C1MI93"/>